<feature type="transmembrane region" description="Helical" evidence="15">
    <location>
        <begin position="71"/>
        <end position="89"/>
    </location>
</feature>
<dbReference type="Proteomes" id="UP000221080">
    <property type="component" value="Chromosome 2"/>
</dbReference>
<dbReference type="GO" id="GO:0001594">
    <property type="term" value="F:trace-amine receptor activity"/>
    <property type="evidence" value="ECO:0007669"/>
    <property type="project" value="InterPro"/>
</dbReference>
<evidence type="ECO:0000256" key="2">
    <source>
        <dbReference type="ARBA" id="ARBA00004651"/>
    </source>
</evidence>
<dbReference type="InterPro" id="IPR009132">
    <property type="entry name" value="TAAR_fam"/>
</dbReference>
<dbReference type="SUPFAM" id="SSF81321">
    <property type="entry name" value="Family A G protein-coupled receptor-like"/>
    <property type="match status" value="1"/>
</dbReference>
<dbReference type="FunFam" id="1.20.1070.10:FF:000030">
    <property type="entry name" value="trace amine-associated receptor 1"/>
    <property type="match status" value="1"/>
</dbReference>
<evidence type="ECO:0000256" key="12">
    <source>
        <dbReference type="ARBA" id="ARBA00023224"/>
    </source>
</evidence>
<evidence type="ECO:0000256" key="1">
    <source>
        <dbReference type="ARBA" id="ARBA00004477"/>
    </source>
</evidence>
<reference evidence="18" key="2">
    <citation type="submission" date="2025-08" db="UniProtKB">
        <authorList>
            <consortium name="RefSeq"/>
        </authorList>
    </citation>
    <scope>IDENTIFICATION</scope>
    <source>
        <tissue evidence="18">Blood</tissue>
    </source>
</reference>
<feature type="transmembrane region" description="Helical" evidence="15">
    <location>
        <begin position="35"/>
        <end position="59"/>
    </location>
</feature>
<dbReference type="InterPro" id="IPR000276">
    <property type="entry name" value="GPCR_Rhodpsn"/>
</dbReference>
<feature type="transmembrane region" description="Helical" evidence="15">
    <location>
        <begin position="298"/>
        <end position="320"/>
    </location>
</feature>
<organism evidence="17 18">
    <name type="scientific">Ictalurus punctatus</name>
    <name type="common">Channel catfish</name>
    <name type="synonym">Silurus punctatus</name>
    <dbReference type="NCBI Taxonomy" id="7998"/>
    <lineage>
        <taxon>Eukaryota</taxon>
        <taxon>Metazoa</taxon>
        <taxon>Chordata</taxon>
        <taxon>Craniata</taxon>
        <taxon>Vertebrata</taxon>
        <taxon>Euteleostomi</taxon>
        <taxon>Actinopterygii</taxon>
        <taxon>Neopterygii</taxon>
        <taxon>Teleostei</taxon>
        <taxon>Ostariophysi</taxon>
        <taxon>Siluriformes</taxon>
        <taxon>Ictaluridae</taxon>
        <taxon>Ictalurus</taxon>
    </lineage>
</organism>
<evidence type="ECO:0000313" key="17">
    <source>
        <dbReference type="Proteomes" id="UP000221080"/>
    </source>
</evidence>
<evidence type="ECO:0000256" key="7">
    <source>
        <dbReference type="ARBA" id="ARBA00023040"/>
    </source>
</evidence>
<dbReference type="Gene3D" id="1.20.1070.10">
    <property type="entry name" value="Rhodopsin 7-helix transmembrane proteins"/>
    <property type="match status" value="1"/>
</dbReference>
<keyword evidence="5" id="KW-0256">Endoplasmic reticulum</keyword>
<evidence type="ECO:0000256" key="4">
    <source>
        <dbReference type="ARBA" id="ARBA00022692"/>
    </source>
</evidence>
<dbReference type="GO" id="GO:0005886">
    <property type="term" value="C:plasma membrane"/>
    <property type="evidence" value="ECO:0007669"/>
    <property type="project" value="UniProtKB-SubCell"/>
</dbReference>
<comment type="subcellular location">
    <subcellularLocation>
        <location evidence="2">Cell membrane</location>
        <topology evidence="2">Multi-pass membrane protein</topology>
    </subcellularLocation>
    <subcellularLocation>
        <location evidence="1">Endoplasmic reticulum membrane</location>
        <topology evidence="1">Multi-pass membrane protein</topology>
    </subcellularLocation>
</comment>
<feature type="transmembrane region" description="Helical" evidence="15">
    <location>
        <begin position="109"/>
        <end position="130"/>
    </location>
</feature>
<dbReference type="PANTHER" id="PTHR24249">
    <property type="entry name" value="HISTAMINE RECEPTOR-RELATED G-PROTEIN COUPLED RECEPTOR"/>
    <property type="match status" value="1"/>
</dbReference>
<evidence type="ECO:0000256" key="5">
    <source>
        <dbReference type="ARBA" id="ARBA00022824"/>
    </source>
</evidence>
<dbReference type="PRINTS" id="PR00237">
    <property type="entry name" value="GPCRRHODOPSN"/>
</dbReference>
<sequence length="343" mass="38707">MDNIIDLDILEEPSLCFSSLNKSCLKTDYPLEVRVLLYILFSTSSLITVIGNLLVIITVVHFRQLRTSTNYLILSLAVADLLVGGMVMPPSMIRSVETCWYLGSTFCKIHSSLDVTVCTASILNLCIISLDRYYAVCHPLLYHSKMTPTTIRFMIIVCWGISAALGFGMIFMELNILGNEEFYYNNFLCEGACMVFQAKAAAIVFPMLCFYIPAVIMLCVYMKIFRTAKRQARAIQSTNAKSKTAEEKSGMSKSERKATKTLAIIVGVFLTSWVPFFICNCIDPFTGYSVPPILFDVFLWVGYFNSTCNPIVYAFFYSWFRHAFRVILSGGIFQVNSSHTKLF</sequence>
<feature type="domain" description="G-protein coupled receptors family 1 profile" evidence="16">
    <location>
        <begin position="51"/>
        <end position="313"/>
    </location>
</feature>
<keyword evidence="11" id="KW-0325">Glycoprotein</keyword>
<dbReference type="OrthoDB" id="5959645at2759"/>
<evidence type="ECO:0000259" key="16">
    <source>
        <dbReference type="PROSITE" id="PS50262"/>
    </source>
</evidence>
<dbReference type="InterPro" id="IPR017452">
    <property type="entry name" value="GPCR_Rhodpsn_7TM"/>
</dbReference>
<name>A0A979FB61_ICTPU</name>
<feature type="transmembrane region" description="Helical" evidence="15">
    <location>
        <begin position="200"/>
        <end position="221"/>
    </location>
</feature>
<dbReference type="SMART" id="SM01381">
    <property type="entry name" value="7TM_GPCR_Srsx"/>
    <property type="match status" value="1"/>
</dbReference>
<evidence type="ECO:0000256" key="14">
    <source>
        <dbReference type="RuleBase" id="RU000688"/>
    </source>
</evidence>
<keyword evidence="10 14" id="KW-0675">Receptor</keyword>
<evidence type="ECO:0000256" key="11">
    <source>
        <dbReference type="ARBA" id="ARBA00023180"/>
    </source>
</evidence>
<dbReference type="PANTHER" id="PTHR24249:SF415">
    <property type="entry name" value="TRACE AMINE-ASSOCIATED RECEPTOR 1"/>
    <property type="match status" value="1"/>
</dbReference>
<keyword evidence="4 14" id="KW-0812">Transmembrane</keyword>
<keyword evidence="3" id="KW-1003">Cell membrane</keyword>
<dbReference type="InterPro" id="IPR050569">
    <property type="entry name" value="TAAR"/>
</dbReference>
<dbReference type="InterPro" id="IPR009133">
    <property type="entry name" value="TAAR1"/>
</dbReference>
<keyword evidence="9" id="KW-1015">Disulfide bond</keyword>
<keyword evidence="7 14" id="KW-0297">G-protein coupled receptor</keyword>
<dbReference type="KEGG" id="ipu:108275362"/>
<dbReference type="AlphaFoldDB" id="A0A979FB61"/>
<keyword evidence="8 15" id="KW-0472">Membrane</keyword>
<dbReference type="PRINTS" id="PR01831">
    <property type="entry name" value="TRACEAMINE1R"/>
</dbReference>
<dbReference type="CDD" id="cd15314">
    <property type="entry name" value="7tmA_TAAR1"/>
    <property type="match status" value="1"/>
</dbReference>
<evidence type="ECO:0000256" key="10">
    <source>
        <dbReference type="ARBA" id="ARBA00023170"/>
    </source>
</evidence>
<feature type="transmembrane region" description="Helical" evidence="15">
    <location>
        <begin position="151"/>
        <end position="172"/>
    </location>
</feature>
<keyword evidence="17" id="KW-1185">Reference proteome</keyword>
<gene>
    <name evidence="18" type="primary">LOC108275362</name>
</gene>
<dbReference type="GO" id="GO:0005789">
    <property type="term" value="C:endoplasmic reticulum membrane"/>
    <property type="evidence" value="ECO:0007669"/>
    <property type="project" value="UniProtKB-SubCell"/>
</dbReference>
<dbReference type="PROSITE" id="PS00237">
    <property type="entry name" value="G_PROTEIN_RECEP_F1_1"/>
    <property type="match status" value="1"/>
</dbReference>
<reference evidence="17" key="1">
    <citation type="journal article" date="2016" name="Nat. Commun.">
        <title>The channel catfish genome sequence provides insights into the evolution of scale formation in teleosts.</title>
        <authorList>
            <person name="Liu Z."/>
            <person name="Liu S."/>
            <person name="Yao J."/>
            <person name="Bao L."/>
            <person name="Zhang J."/>
            <person name="Li Y."/>
            <person name="Jiang C."/>
            <person name="Sun L."/>
            <person name="Wang R."/>
            <person name="Zhang Y."/>
            <person name="Zhou T."/>
            <person name="Zeng Q."/>
            <person name="Fu Q."/>
            <person name="Gao S."/>
            <person name="Li N."/>
            <person name="Koren S."/>
            <person name="Jiang Y."/>
            <person name="Zimin A."/>
            <person name="Xu P."/>
            <person name="Phillippy A.M."/>
            <person name="Geng X."/>
            <person name="Song L."/>
            <person name="Sun F."/>
            <person name="Li C."/>
            <person name="Wang X."/>
            <person name="Chen A."/>
            <person name="Jin Y."/>
            <person name="Yuan Z."/>
            <person name="Yang Y."/>
            <person name="Tan S."/>
            <person name="Peatman E."/>
            <person name="Lu J."/>
            <person name="Qin Z."/>
            <person name="Dunham R."/>
            <person name="Li Z."/>
            <person name="Sonstegard T."/>
            <person name="Feng J."/>
            <person name="Danzmann R.G."/>
            <person name="Schroeder S."/>
            <person name="Scheffler B."/>
            <person name="Duke M.V."/>
            <person name="Ballard L."/>
            <person name="Kucuktas H."/>
            <person name="Kaltenboeck L."/>
            <person name="Liu H."/>
            <person name="Armbruster J."/>
            <person name="Xie Y."/>
            <person name="Kirby M.L."/>
            <person name="Tian Y."/>
            <person name="Flanagan M.E."/>
            <person name="Mu W."/>
            <person name="Waldbieser G.C."/>
        </authorList>
    </citation>
    <scope>NUCLEOTIDE SEQUENCE [LARGE SCALE GENOMIC DNA]</scope>
    <source>
        <strain evidence="17">SDA103</strain>
    </source>
</reference>
<proteinExistence type="inferred from homology"/>
<protein>
    <recommendedName>
        <fullName evidence="13">Trace amine-associated receptor 1</fullName>
    </recommendedName>
</protein>
<evidence type="ECO:0000256" key="6">
    <source>
        <dbReference type="ARBA" id="ARBA00022989"/>
    </source>
</evidence>
<evidence type="ECO:0000256" key="3">
    <source>
        <dbReference type="ARBA" id="ARBA00022475"/>
    </source>
</evidence>
<keyword evidence="6 15" id="KW-1133">Transmembrane helix</keyword>
<dbReference type="PRINTS" id="PR01830">
    <property type="entry name" value="TRACEAMINER"/>
</dbReference>
<dbReference type="PROSITE" id="PS50262">
    <property type="entry name" value="G_PROTEIN_RECEP_F1_2"/>
    <property type="match status" value="1"/>
</dbReference>
<evidence type="ECO:0000256" key="8">
    <source>
        <dbReference type="ARBA" id="ARBA00023136"/>
    </source>
</evidence>
<evidence type="ECO:0000256" key="13">
    <source>
        <dbReference type="ARBA" id="ARBA00039439"/>
    </source>
</evidence>
<dbReference type="RefSeq" id="XP_047017311.1">
    <property type="nucleotide sequence ID" value="XM_047161355.2"/>
</dbReference>
<keyword evidence="12 14" id="KW-0807">Transducer</keyword>
<dbReference type="GeneID" id="108275362"/>
<accession>A0A979FB61</accession>
<evidence type="ECO:0000313" key="18">
    <source>
        <dbReference type="RefSeq" id="XP_047017311.1"/>
    </source>
</evidence>
<feature type="transmembrane region" description="Helical" evidence="15">
    <location>
        <begin position="261"/>
        <end position="278"/>
    </location>
</feature>
<evidence type="ECO:0000256" key="15">
    <source>
        <dbReference type="SAM" id="Phobius"/>
    </source>
</evidence>
<dbReference type="Pfam" id="PF00001">
    <property type="entry name" value="7tm_1"/>
    <property type="match status" value="1"/>
</dbReference>
<comment type="similarity">
    <text evidence="14">Belongs to the G-protein coupled receptor 1 family.</text>
</comment>
<evidence type="ECO:0000256" key="9">
    <source>
        <dbReference type="ARBA" id="ARBA00023157"/>
    </source>
</evidence>